<dbReference type="SUPFAM" id="SSF53335">
    <property type="entry name" value="S-adenosyl-L-methionine-dependent methyltransferases"/>
    <property type="match status" value="1"/>
</dbReference>
<evidence type="ECO:0000256" key="3">
    <source>
        <dbReference type="ARBA" id="ARBA00011890"/>
    </source>
</evidence>
<evidence type="ECO:0000256" key="4">
    <source>
        <dbReference type="ARBA" id="ARBA00022490"/>
    </source>
</evidence>
<dbReference type="NCBIfam" id="TIGR00080">
    <property type="entry name" value="pimt"/>
    <property type="match status" value="1"/>
</dbReference>
<evidence type="ECO:0000256" key="2">
    <source>
        <dbReference type="ARBA" id="ARBA00005369"/>
    </source>
</evidence>
<evidence type="ECO:0000256" key="1">
    <source>
        <dbReference type="ARBA" id="ARBA00004496"/>
    </source>
</evidence>
<gene>
    <name evidence="8" type="ORF">S01H1_68044</name>
</gene>
<dbReference type="Gene3D" id="3.40.50.150">
    <property type="entry name" value="Vaccinia Virus protein VP39"/>
    <property type="match status" value="1"/>
</dbReference>
<proteinExistence type="inferred from homology"/>
<comment type="caution">
    <text evidence="8">The sequence shown here is derived from an EMBL/GenBank/DDBJ whole genome shotgun (WGS) entry which is preliminary data.</text>
</comment>
<name>X0WFL2_9ZZZZ</name>
<dbReference type="EMBL" id="BARS01045105">
    <property type="protein sequence ID" value="GAG29445.1"/>
    <property type="molecule type" value="Genomic_DNA"/>
</dbReference>
<dbReference type="FunFam" id="3.40.50.150:FF:000010">
    <property type="entry name" value="Protein-L-isoaspartate O-methyltransferase"/>
    <property type="match status" value="1"/>
</dbReference>
<evidence type="ECO:0000256" key="6">
    <source>
        <dbReference type="ARBA" id="ARBA00022679"/>
    </source>
</evidence>
<dbReference type="PANTHER" id="PTHR11579:SF0">
    <property type="entry name" value="PROTEIN-L-ISOASPARTATE(D-ASPARTATE) O-METHYLTRANSFERASE"/>
    <property type="match status" value="1"/>
</dbReference>
<protein>
    <recommendedName>
        <fullName evidence="3">protein-L-isoaspartate(D-aspartate) O-methyltransferase</fullName>
        <ecNumber evidence="3">2.1.1.77</ecNumber>
    </recommendedName>
</protein>
<comment type="subcellular location">
    <subcellularLocation>
        <location evidence="1">Cytoplasm</location>
    </subcellularLocation>
</comment>
<dbReference type="GO" id="GO:0032259">
    <property type="term" value="P:methylation"/>
    <property type="evidence" value="ECO:0007669"/>
    <property type="project" value="UniProtKB-KW"/>
</dbReference>
<dbReference type="AlphaFoldDB" id="X0WFL2"/>
<dbReference type="InterPro" id="IPR029063">
    <property type="entry name" value="SAM-dependent_MTases_sf"/>
</dbReference>
<keyword evidence="5" id="KW-0489">Methyltransferase</keyword>
<keyword evidence="6" id="KW-0808">Transferase</keyword>
<organism evidence="8">
    <name type="scientific">marine sediment metagenome</name>
    <dbReference type="NCBI Taxonomy" id="412755"/>
    <lineage>
        <taxon>unclassified sequences</taxon>
        <taxon>metagenomes</taxon>
        <taxon>ecological metagenomes</taxon>
    </lineage>
</organism>
<dbReference type="GO" id="GO:0004719">
    <property type="term" value="F:protein-L-isoaspartate (D-aspartate) O-methyltransferase activity"/>
    <property type="evidence" value="ECO:0007669"/>
    <property type="project" value="UniProtKB-EC"/>
</dbReference>
<comment type="similarity">
    <text evidence="2">Belongs to the methyltransferase superfamily. L-isoaspartyl/D-aspartyl protein methyltransferase family.</text>
</comment>
<evidence type="ECO:0000256" key="7">
    <source>
        <dbReference type="ARBA" id="ARBA00022691"/>
    </source>
</evidence>
<dbReference type="InterPro" id="IPR000682">
    <property type="entry name" value="PCMT"/>
</dbReference>
<evidence type="ECO:0000313" key="8">
    <source>
        <dbReference type="EMBL" id="GAG29445.1"/>
    </source>
</evidence>
<dbReference type="Pfam" id="PF01135">
    <property type="entry name" value="PCMT"/>
    <property type="match status" value="1"/>
</dbReference>
<dbReference type="GO" id="GO:0005737">
    <property type="term" value="C:cytoplasm"/>
    <property type="evidence" value="ECO:0007669"/>
    <property type="project" value="UniProtKB-SubCell"/>
</dbReference>
<reference evidence="8" key="1">
    <citation type="journal article" date="2014" name="Front. Microbiol.">
        <title>High frequency of phylogenetically diverse reductive dehalogenase-homologous genes in deep subseafloor sedimentary metagenomes.</title>
        <authorList>
            <person name="Kawai M."/>
            <person name="Futagami T."/>
            <person name="Toyoda A."/>
            <person name="Takaki Y."/>
            <person name="Nishi S."/>
            <person name="Hori S."/>
            <person name="Arai W."/>
            <person name="Tsubouchi T."/>
            <person name="Morono Y."/>
            <person name="Uchiyama I."/>
            <person name="Ito T."/>
            <person name="Fujiyama A."/>
            <person name="Inagaki F."/>
            <person name="Takami H."/>
        </authorList>
    </citation>
    <scope>NUCLEOTIDE SEQUENCE</scope>
    <source>
        <strain evidence="8">Expedition CK06-06</strain>
    </source>
</reference>
<dbReference type="NCBIfam" id="NF001453">
    <property type="entry name" value="PRK00312.1"/>
    <property type="match status" value="1"/>
</dbReference>
<evidence type="ECO:0000256" key="5">
    <source>
        <dbReference type="ARBA" id="ARBA00022603"/>
    </source>
</evidence>
<dbReference type="PANTHER" id="PTHR11579">
    <property type="entry name" value="PROTEIN-L-ISOASPARTATE O-METHYLTRANSFERASE"/>
    <property type="match status" value="1"/>
</dbReference>
<keyword evidence="7" id="KW-0949">S-adenosyl-L-methionine</keyword>
<dbReference type="CDD" id="cd02440">
    <property type="entry name" value="AdoMet_MTases"/>
    <property type="match status" value="1"/>
</dbReference>
<dbReference type="EC" id="2.1.1.77" evidence="3"/>
<keyword evidence="4" id="KW-0963">Cytoplasm</keyword>
<sequence length="180" mass="19836">FVRRRDLRRAYNDSPLAIGLGQTISQPYIVAYMTEFLKLDPNSKVLEIGTGSGYQAAVCAEIAVEVYTIEILEDLAESAKKRLKELGYRNVSVKATDGYFGWPEKGPFDAIIVTCAAGFVPPPLTRQLKPNGVMILPVGSPYGAQRLVLITKDHEGKILSRGLIPVRFVPMLGRVTKTKK</sequence>
<accession>X0WFL2</accession>
<feature type="non-terminal residue" evidence="8">
    <location>
        <position position="1"/>
    </location>
</feature>